<dbReference type="OrthoDB" id="6401020at2759"/>
<proteinExistence type="inferred from homology"/>
<dbReference type="GO" id="GO:0005198">
    <property type="term" value="F:structural molecule activity"/>
    <property type="evidence" value="ECO:0007669"/>
    <property type="project" value="InterPro"/>
</dbReference>
<feature type="domain" description="PDZ" evidence="4">
    <location>
        <begin position="48"/>
        <end position="131"/>
    </location>
</feature>
<evidence type="ECO:0000313" key="6">
    <source>
        <dbReference type="Proteomes" id="UP000440578"/>
    </source>
</evidence>
<dbReference type="GO" id="GO:0005856">
    <property type="term" value="C:cytoskeleton"/>
    <property type="evidence" value="ECO:0007669"/>
    <property type="project" value="UniProtKB-SubCell"/>
</dbReference>
<accession>A0A6A4WLP4</accession>
<dbReference type="InterPro" id="IPR036034">
    <property type="entry name" value="PDZ_sf"/>
</dbReference>
<dbReference type="SUPFAM" id="SSF50156">
    <property type="entry name" value="PDZ domain-like"/>
    <property type="match status" value="1"/>
</dbReference>
<evidence type="ECO:0000256" key="1">
    <source>
        <dbReference type="ARBA" id="ARBA00004245"/>
    </source>
</evidence>
<comment type="subcellular location">
    <subcellularLocation>
        <location evidence="1">Cytoplasm</location>
        <location evidence="1">Cytoskeleton</location>
    </subcellularLocation>
</comment>
<dbReference type="InterPro" id="IPR015482">
    <property type="entry name" value="Syntrophin"/>
</dbReference>
<keyword evidence="6" id="KW-1185">Reference proteome</keyword>
<dbReference type="SMART" id="SM00228">
    <property type="entry name" value="PDZ"/>
    <property type="match status" value="1"/>
</dbReference>
<dbReference type="PANTHER" id="PTHR10554">
    <property type="entry name" value="SYNTROPHIN"/>
    <property type="match status" value="1"/>
</dbReference>
<comment type="caution">
    <text evidence="5">The sequence shown here is derived from an EMBL/GenBank/DDBJ whole genome shotgun (WGS) entry which is preliminary data.</text>
</comment>
<dbReference type="Gene3D" id="2.30.42.10">
    <property type="match status" value="1"/>
</dbReference>
<evidence type="ECO:0000259" key="4">
    <source>
        <dbReference type="PROSITE" id="PS50106"/>
    </source>
</evidence>
<evidence type="ECO:0000256" key="3">
    <source>
        <dbReference type="ARBA" id="ARBA00023212"/>
    </source>
</evidence>
<dbReference type="PROSITE" id="PS50106">
    <property type="entry name" value="PDZ"/>
    <property type="match status" value="1"/>
</dbReference>
<dbReference type="PANTHER" id="PTHR10554:SF1">
    <property type="entry name" value="FI16515P1"/>
    <property type="match status" value="1"/>
</dbReference>
<protein>
    <submittedName>
        <fullName evidence="5">Alpha-1-syntrophin</fullName>
    </submittedName>
</protein>
<dbReference type="EMBL" id="VIIS01000821">
    <property type="protein sequence ID" value="KAF0304704.1"/>
    <property type="molecule type" value="Genomic_DNA"/>
</dbReference>
<reference evidence="5 6" key="1">
    <citation type="submission" date="2019-07" db="EMBL/GenBank/DDBJ databases">
        <title>Draft genome assembly of a fouling barnacle, Amphibalanus amphitrite (Darwin, 1854): The first reference genome for Thecostraca.</title>
        <authorList>
            <person name="Kim W."/>
        </authorList>
    </citation>
    <scope>NUCLEOTIDE SEQUENCE [LARGE SCALE GENOMIC DNA]</scope>
    <source>
        <strain evidence="5">SNU_AA5</strain>
        <tissue evidence="5">Soma without cirri and trophi</tissue>
    </source>
</reference>
<dbReference type="Proteomes" id="UP000440578">
    <property type="component" value="Unassembled WGS sequence"/>
</dbReference>
<name>A0A6A4WLP4_AMPAM</name>
<sequence length="146" mass="15982">MLHTGTVKVSIGKAPPCPMKLTLNIDTITLQKEVDEETDTEVDSQTRVVELHKGGYSGLGISIKGGREHHLPILISRMMRGQPADQSGQLFIGDAILRVDGVSLLKASHDEAVNVLKNTGPVVKLVIKHYQVANQFLKRSSEYLTI</sequence>
<dbReference type="InterPro" id="IPR001478">
    <property type="entry name" value="PDZ"/>
</dbReference>
<dbReference type="GO" id="GO:0016010">
    <property type="term" value="C:dystrophin-associated glycoprotein complex"/>
    <property type="evidence" value="ECO:0007669"/>
    <property type="project" value="TreeGrafter"/>
</dbReference>
<dbReference type="AlphaFoldDB" id="A0A6A4WLP4"/>
<dbReference type="Pfam" id="PF00595">
    <property type="entry name" value="PDZ"/>
    <property type="match status" value="1"/>
</dbReference>
<keyword evidence="3" id="KW-0963">Cytoplasm</keyword>
<organism evidence="5 6">
    <name type="scientific">Amphibalanus amphitrite</name>
    <name type="common">Striped barnacle</name>
    <name type="synonym">Balanus amphitrite</name>
    <dbReference type="NCBI Taxonomy" id="1232801"/>
    <lineage>
        <taxon>Eukaryota</taxon>
        <taxon>Metazoa</taxon>
        <taxon>Ecdysozoa</taxon>
        <taxon>Arthropoda</taxon>
        <taxon>Crustacea</taxon>
        <taxon>Multicrustacea</taxon>
        <taxon>Cirripedia</taxon>
        <taxon>Thoracica</taxon>
        <taxon>Thoracicalcarea</taxon>
        <taxon>Balanomorpha</taxon>
        <taxon>Balanoidea</taxon>
        <taxon>Balanidae</taxon>
        <taxon>Amphibalaninae</taxon>
        <taxon>Amphibalanus</taxon>
    </lineage>
</organism>
<evidence type="ECO:0000313" key="5">
    <source>
        <dbReference type="EMBL" id="KAF0304704.1"/>
    </source>
</evidence>
<keyword evidence="3" id="KW-0206">Cytoskeleton</keyword>
<gene>
    <name evidence="5" type="primary">SNTA1</name>
    <name evidence="5" type="ORF">FJT64_023555</name>
</gene>
<evidence type="ECO:0000256" key="2">
    <source>
        <dbReference type="ARBA" id="ARBA00010798"/>
    </source>
</evidence>
<comment type="similarity">
    <text evidence="2">Belongs to the syntrophin family.</text>
</comment>